<accession>A0A5J5JX25</accession>
<comment type="caution">
    <text evidence="5">The sequence shown here is derived from an EMBL/GenBank/DDBJ whole genome shotgun (WGS) entry which is preliminary data.</text>
</comment>
<dbReference type="InterPro" id="IPR016032">
    <property type="entry name" value="Sig_transdc_resp-reg_C-effctor"/>
</dbReference>
<dbReference type="GO" id="GO:0003677">
    <property type="term" value="F:DNA binding"/>
    <property type="evidence" value="ECO:0007669"/>
    <property type="project" value="InterPro"/>
</dbReference>
<dbReference type="CDD" id="cd06170">
    <property type="entry name" value="LuxR_C_like"/>
    <property type="match status" value="1"/>
</dbReference>
<feature type="region of interest" description="Disordered" evidence="3">
    <location>
        <begin position="363"/>
        <end position="382"/>
    </location>
</feature>
<keyword evidence="1" id="KW-0547">Nucleotide-binding</keyword>
<dbReference type="InterPro" id="IPR000792">
    <property type="entry name" value="Tscrpt_reg_LuxR_C"/>
</dbReference>
<dbReference type="Proteomes" id="UP000327011">
    <property type="component" value="Unassembled WGS sequence"/>
</dbReference>
<evidence type="ECO:0000313" key="5">
    <source>
        <dbReference type="EMBL" id="KAA9376251.1"/>
    </source>
</evidence>
<dbReference type="GO" id="GO:0006355">
    <property type="term" value="P:regulation of DNA-templated transcription"/>
    <property type="evidence" value="ECO:0007669"/>
    <property type="project" value="InterPro"/>
</dbReference>
<dbReference type="GO" id="GO:0005524">
    <property type="term" value="F:ATP binding"/>
    <property type="evidence" value="ECO:0007669"/>
    <property type="project" value="UniProtKB-KW"/>
</dbReference>
<dbReference type="SUPFAM" id="SSF52540">
    <property type="entry name" value="P-loop containing nucleoside triphosphate hydrolases"/>
    <property type="match status" value="1"/>
</dbReference>
<evidence type="ECO:0000313" key="6">
    <source>
        <dbReference type="Proteomes" id="UP000327011"/>
    </source>
</evidence>
<dbReference type="AlphaFoldDB" id="A0A5J5JX25"/>
<dbReference type="InterPro" id="IPR027417">
    <property type="entry name" value="P-loop_NTPase"/>
</dbReference>
<dbReference type="EMBL" id="VYTZ01000008">
    <property type="protein sequence ID" value="KAA9376251.1"/>
    <property type="molecule type" value="Genomic_DNA"/>
</dbReference>
<sequence length="924" mass="98947">MSPDRRPGRGSTLIDREAERKILVELLNSVRGGESRTLVIRGDAGVGKTALLQYMTEQAENCRVVRVTGVQSEAELPFAGVHQLCLPLLNRLDRLPAPQREALRVAFGLAEGSVPDRFLVGLAVLSLLSEAAEVQPLVCLIDDQQWLDRASALALGFVARRLGADPVGIVFATRVTGDDTAGLPELHLTGLPDADARALLESELNGPLDTRVRDQILAETRGNPLALLELPRGLTRTQLAGGFGLPGVAPLTARIEDSFLRQLNALPSESRRLLQLAAADPSGDTLLVWRAAKRLGIETQTEALVLAGLAEFGARVSFRHPLLRSAAYRSASEHDRRAAHLALAEATDRTVDPDRRAWHLAQAATGPDESVAEDLEQSANRAQSRGGLTAAAAFLQRSALLTVDPARRAQRTLAAAQTHAQAGEFSMALELLATAQSGPLDELQSARIDLLYAEINFASGLGSDAPALLLRAAKRLEPLDAELARDTYLRAWMAAILAGRSATPVGLPEVSQAAQARKLPGHPPGQADLLLDALTLMVTQGPAAAAPKLRAVMDHFTAAGISAEDDLRWGWFAQATASALLVYDPWRTILERQVRTARDVGALDLLPVMLAALGTAIMWSGDFAAAELVKVEEEEVCAATGSPLASLTALALACMRGDQTKAVPLIEKTINEATTRGQGVSVAYANWTAAILYNGLGLHDDALAAATESSEDAPGQFVSLWALPELIEAAVRTGDTELARDALSRLSATARAGGADFGLGLEARCRALLSEGDIAEGFFLEAIERLARTPLRPELARARLLYGEWLHGQDRRADARGQVRTAFEMFTEMGMAAFAERARRELHATGARVHLRTVDAVGTLTAKEALIAELARDGRTNPEIGSQLFISARTVEWHLRKVFGKLGITSRKELDAAMAGERHMLPSA</sequence>
<feature type="domain" description="HTH luxR-type" evidence="4">
    <location>
        <begin position="853"/>
        <end position="918"/>
    </location>
</feature>
<dbReference type="InterPro" id="IPR041664">
    <property type="entry name" value="AAA_16"/>
</dbReference>
<proteinExistence type="predicted"/>
<dbReference type="PRINTS" id="PR00038">
    <property type="entry name" value="HTHLUXR"/>
</dbReference>
<dbReference type="PANTHER" id="PTHR16305">
    <property type="entry name" value="TESTICULAR SOLUBLE ADENYLYL CYCLASE"/>
    <property type="match status" value="1"/>
</dbReference>
<evidence type="ECO:0000259" key="4">
    <source>
        <dbReference type="PROSITE" id="PS50043"/>
    </source>
</evidence>
<dbReference type="Pfam" id="PF00196">
    <property type="entry name" value="GerE"/>
    <property type="match status" value="1"/>
</dbReference>
<dbReference type="Gene3D" id="1.10.10.10">
    <property type="entry name" value="Winged helix-like DNA-binding domain superfamily/Winged helix DNA-binding domain"/>
    <property type="match status" value="1"/>
</dbReference>
<keyword evidence="2" id="KW-0067">ATP-binding</keyword>
<dbReference type="PROSITE" id="PS50043">
    <property type="entry name" value="HTH_LUXR_2"/>
    <property type="match status" value="1"/>
</dbReference>
<evidence type="ECO:0000256" key="2">
    <source>
        <dbReference type="ARBA" id="ARBA00022840"/>
    </source>
</evidence>
<dbReference type="RefSeq" id="WP_150935637.1">
    <property type="nucleotide sequence ID" value="NZ_VYTZ01000008.1"/>
</dbReference>
<keyword evidence="6" id="KW-1185">Reference proteome</keyword>
<name>A0A5J5JX25_9ACTN</name>
<dbReference type="SMART" id="SM00421">
    <property type="entry name" value="HTH_LUXR"/>
    <property type="match status" value="1"/>
</dbReference>
<dbReference type="GO" id="GO:0004016">
    <property type="term" value="F:adenylate cyclase activity"/>
    <property type="evidence" value="ECO:0007669"/>
    <property type="project" value="TreeGrafter"/>
</dbReference>
<dbReference type="Pfam" id="PF13191">
    <property type="entry name" value="AAA_16"/>
    <property type="match status" value="1"/>
</dbReference>
<gene>
    <name evidence="5" type="ORF">F5972_22630</name>
</gene>
<evidence type="ECO:0000256" key="3">
    <source>
        <dbReference type="SAM" id="MobiDB-lite"/>
    </source>
</evidence>
<dbReference type="SUPFAM" id="SSF46894">
    <property type="entry name" value="C-terminal effector domain of the bipartite response regulators"/>
    <property type="match status" value="1"/>
</dbReference>
<dbReference type="InterPro" id="IPR036388">
    <property type="entry name" value="WH-like_DNA-bd_sf"/>
</dbReference>
<organism evidence="5 6">
    <name type="scientific">Microbispora cellulosiformans</name>
    <dbReference type="NCBI Taxonomy" id="2614688"/>
    <lineage>
        <taxon>Bacteria</taxon>
        <taxon>Bacillati</taxon>
        <taxon>Actinomycetota</taxon>
        <taxon>Actinomycetes</taxon>
        <taxon>Streptosporangiales</taxon>
        <taxon>Streptosporangiaceae</taxon>
        <taxon>Microbispora</taxon>
    </lineage>
</organism>
<dbReference type="Gene3D" id="3.40.50.300">
    <property type="entry name" value="P-loop containing nucleotide triphosphate hydrolases"/>
    <property type="match status" value="1"/>
</dbReference>
<dbReference type="PANTHER" id="PTHR16305:SF35">
    <property type="entry name" value="TRANSCRIPTIONAL ACTIVATOR DOMAIN"/>
    <property type="match status" value="1"/>
</dbReference>
<dbReference type="GO" id="GO:0005737">
    <property type="term" value="C:cytoplasm"/>
    <property type="evidence" value="ECO:0007669"/>
    <property type="project" value="TreeGrafter"/>
</dbReference>
<reference evidence="5 6" key="1">
    <citation type="submission" date="2019-09" db="EMBL/GenBank/DDBJ databases">
        <title>Screening of Novel Bioactive Compounds from Soil-Associated.</title>
        <authorList>
            <person name="Gong X."/>
        </authorList>
    </citation>
    <scope>NUCLEOTIDE SEQUENCE [LARGE SCALE GENOMIC DNA]</scope>
    <source>
        <strain evidence="5 6">Gxj-6</strain>
    </source>
</reference>
<protein>
    <submittedName>
        <fullName evidence="5">AAA family ATPase</fullName>
    </submittedName>
</protein>
<evidence type="ECO:0000256" key="1">
    <source>
        <dbReference type="ARBA" id="ARBA00022741"/>
    </source>
</evidence>